<dbReference type="SUPFAM" id="SSF46689">
    <property type="entry name" value="Homeodomain-like"/>
    <property type="match status" value="1"/>
</dbReference>
<name>A0ABT9VZT5_9BACI</name>
<evidence type="ECO:0000256" key="4">
    <source>
        <dbReference type="PROSITE-ProRule" id="PRU00335"/>
    </source>
</evidence>
<sequence>MARPKEFTDDRIFKGILAALGDLGYSKVTLSAVAKHVGISPAALIQRFSTKKELFLAFFDYLNDLSEQSLNDVKKHSSSSIAALREIALMWVVKNGDPIHCANIGSFYTDCISDPELREKAKKRLEIVDEGIQFFLNKGVDNGELLSCDVPKMSRILQSSITGALLLWATNSERQAEEWIQDCFDMVLGPVIVQGGK</sequence>
<dbReference type="Gene3D" id="1.10.357.10">
    <property type="entry name" value="Tetracycline Repressor, domain 2"/>
    <property type="match status" value="1"/>
</dbReference>
<organism evidence="6 7">
    <name type="scientific">Caldalkalibacillus horti</name>
    <dbReference type="NCBI Taxonomy" id="77523"/>
    <lineage>
        <taxon>Bacteria</taxon>
        <taxon>Bacillati</taxon>
        <taxon>Bacillota</taxon>
        <taxon>Bacilli</taxon>
        <taxon>Bacillales</taxon>
        <taxon>Bacillaceae</taxon>
        <taxon>Caldalkalibacillus</taxon>
    </lineage>
</organism>
<dbReference type="PANTHER" id="PTHR47506">
    <property type="entry name" value="TRANSCRIPTIONAL REGULATORY PROTEIN"/>
    <property type="match status" value="1"/>
</dbReference>
<dbReference type="InterPro" id="IPR001647">
    <property type="entry name" value="HTH_TetR"/>
</dbReference>
<feature type="domain" description="HTH tetR-type" evidence="5">
    <location>
        <begin position="6"/>
        <end position="66"/>
    </location>
</feature>
<dbReference type="Pfam" id="PF00440">
    <property type="entry name" value="TetR_N"/>
    <property type="match status" value="1"/>
</dbReference>
<keyword evidence="3" id="KW-0804">Transcription</keyword>
<dbReference type="PANTHER" id="PTHR47506:SF1">
    <property type="entry name" value="HTH-TYPE TRANSCRIPTIONAL REGULATOR YJDC"/>
    <property type="match status" value="1"/>
</dbReference>
<keyword evidence="2 4" id="KW-0238">DNA-binding</keyword>
<dbReference type="EMBL" id="JAUSTY010000009">
    <property type="protein sequence ID" value="MDQ0166506.1"/>
    <property type="molecule type" value="Genomic_DNA"/>
</dbReference>
<dbReference type="RefSeq" id="WP_307394769.1">
    <property type="nucleotide sequence ID" value="NZ_BAAADK010000045.1"/>
</dbReference>
<evidence type="ECO:0000256" key="1">
    <source>
        <dbReference type="ARBA" id="ARBA00023015"/>
    </source>
</evidence>
<gene>
    <name evidence="6" type="ORF">J2S11_002410</name>
</gene>
<protein>
    <submittedName>
        <fullName evidence="6">AcrR family transcriptional regulator</fullName>
    </submittedName>
</protein>
<dbReference type="Proteomes" id="UP001235840">
    <property type="component" value="Unassembled WGS sequence"/>
</dbReference>
<dbReference type="PROSITE" id="PS50977">
    <property type="entry name" value="HTH_TETR_2"/>
    <property type="match status" value="1"/>
</dbReference>
<comment type="caution">
    <text evidence="6">The sequence shown here is derived from an EMBL/GenBank/DDBJ whole genome shotgun (WGS) entry which is preliminary data.</text>
</comment>
<dbReference type="SUPFAM" id="SSF48498">
    <property type="entry name" value="Tetracyclin repressor-like, C-terminal domain"/>
    <property type="match status" value="1"/>
</dbReference>
<keyword evidence="1" id="KW-0805">Transcription regulation</keyword>
<dbReference type="InterPro" id="IPR009057">
    <property type="entry name" value="Homeodomain-like_sf"/>
</dbReference>
<evidence type="ECO:0000256" key="2">
    <source>
        <dbReference type="ARBA" id="ARBA00023125"/>
    </source>
</evidence>
<evidence type="ECO:0000313" key="6">
    <source>
        <dbReference type="EMBL" id="MDQ0166506.1"/>
    </source>
</evidence>
<evidence type="ECO:0000313" key="7">
    <source>
        <dbReference type="Proteomes" id="UP001235840"/>
    </source>
</evidence>
<evidence type="ECO:0000259" key="5">
    <source>
        <dbReference type="PROSITE" id="PS50977"/>
    </source>
</evidence>
<reference evidence="6 7" key="1">
    <citation type="submission" date="2023-07" db="EMBL/GenBank/DDBJ databases">
        <title>Genomic Encyclopedia of Type Strains, Phase IV (KMG-IV): sequencing the most valuable type-strain genomes for metagenomic binning, comparative biology and taxonomic classification.</title>
        <authorList>
            <person name="Goeker M."/>
        </authorList>
    </citation>
    <scope>NUCLEOTIDE SEQUENCE [LARGE SCALE GENOMIC DNA]</scope>
    <source>
        <strain evidence="6 7">DSM 12751</strain>
    </source>
</reference>
<accession>A0ABT9VZT5</accession>
<proteinExistence type="predicted"/>
<dbReference type="InterPro" id="IPR036271">
    <property type="entry name" value="Tet_transcr_reg_TetR-rel_C_sf"/>
</dbReference>
<keyword evidence="7" id="KW-1185">Reference proteome</keyword>
<evidence type="ECO:0000256" key="3">
    <source>
        <dbReference type="ARBA" id="ARBA00023163"/>
    </source>
</evidence>
<feature type="DNA-binding region" description="H-T-H motif" evidence="4">
    <location>
        <begin position="29"/>
        <end position="48"/>
    </location>
</feature>